<feature type="coiled-coil region" evidence="1">
    <location>
        <begin position="155"/>
        <end position="207"/>
    </location>
</feature>
<protein>
    <submittedName>
        <fullName evidence="3">Uncharacterized protein</fullName>
    </submittedName>
</protein>
<sequence>MLSHSFSLSRLEVFCSVKDIVAKEEQKLAWAETDSLETAVQRRIALVIRGTVRDLEVDPTEFCGVFRRGPNVQLISYDYSSTHPDPDSLRTSSTSTSPMDFVADIPELEQSLAASTQILMPTTAIPVTDFTESFAQLRASVTQLSIKQLRTKDSIGNLENQLLSKIDNLEKALAEAHTQQDQVPRDLADIRKEVQNQKAAMLAFREEFQEHYSTLHEHLAEIIAYINRGRDDKKGESCSNRGPQPPLDDKSRPSGGGGSRSEPPRKRGSGGSQSGPIQRDWRYWIGGN</sequence>
<dbReference type="AlphaFoldDB" id="A0A2Z7CYT6"/>
<organism evidence="3 4">
    <name type="scientific">Dorcoceras hygrometricum</name>
    <dbReference type="NCBI Taxonomy" id="472368"/>
    <lineage>
        <taxon>Eukaryota</taxon>
        <taxon>Viridiplantae</taxon>
        <taxon>Streptophyta</taxon>
        <taxon>Embryophyta</taxon>
        <taxon>Tracheophyta</taxon>
        <taxon>Spermatophyta</taxon>
        <taxon>Magnoliopsida</taxon>
        <taxon>eudicotyledons</taxon>
        <taxon>Gunneridae</taxon>
        <taxon>Pentapetalae</taxon>
        <taxon>asterids</taxon>
        <taxon>lamiids</taxon>
        <taxon>Lamiales</taxon>
        <taxon>Gesneriaceae</taxon>
        <taxon>Didymocarpoideae</taxon>
        <taxon>Trichosporeae</taxon>
        <taxon>Loxocarpinae</taxon>
        <taxon>Dorcoceras</taxon>
    </lineage>
</organism>
<evidence type="ECO:0000313" key="3">
    <source>
        <dbReference type="EMBL" id="KZV51878.1"/>
    </source>
</evidence>
<feature type="region of interest" description="Disordered" evidence="2">
    <location>
        <begin position="231"/>
        <end position="288"/>
    </location>
</feature>
<proteinExistence type="predicted"/>
<keyword evidence="4" id="KW-1185">Reference proteome</keyword>
<dbReference type="EMBL" id="KQ991563">
    <property type="protein sequence ID" value="KZV51878.1"/>
    <property type="molecule type" value="Genomic_DNA"/>
</dbReference>
<keyword evidence="1" id="KW-0175">Coiled coil</keyword>
<evidence type="ECO:0000256" key="2">
    <source>
        <dbReference type="SAM" id="MobiDB-lite"/>
    </source>
</evidence>
<dbReference type="Proteomes" id="UP000250235">
    <property type="component" value="Unassembled WGS sequence"/>
</dbReference>
<evidence type="ECO:0000313" key="4">
    <source>
        <dbReference type="Proteomes" id="UP000250235"/>
    </source>
</evidence>
<reference evidence="3 4" key="1">
    <citation type="journal article" date="2015" name="Proc. Natl. Acad. Sci. U.S.A.">
        <title>The resurrection genome of Boea hygrometrica: A blueprint for survival of dehydration.</title>
        <authorList>
            <person name="Xiao L."/>
            <person name="Yang G."/>
            <person name="Zhang L."/>
            <person name="Yang X."/>
            <person name="Zhao S."/>
            <person name="Ji Z."/>
            <person name="Zhou Q."/>
            <person name="Hu M."/>
            <person name="Wang Y."/>
            <person name="Chen M."/>
            <person name="Xu Y."/>
            <person name="Jin H."/>
            <person name="Xiao X."/>
            <person name="Hu G."/>
            <person name="Bao F."/>
            <person name="Hu Y."/>
            <person name="Wan P."/>
            <person name="Li L."/>
            <person name="Deng X."/>
            <person name="Kuang T."/>
            <person name="Xiang C."/>
            <person name="Zhu J.K."/>
            <person name="Oliver M.J."/>
            <person name="He Y."/>
        </authorList>
    </citation>
    <scope>NUCLEOTIDE SEQUENCE [LARGE SCALE GENOMIC DNA]</scope>
    <source>
        <strain evidence="4">cv. XS01</strain>
    </source>
</reference>
<evidence type="ECO:0000256" key="1">
    <source>
        <dbReference type="SAM" id="Coils"/>
    </source>
</evidence>
<name>A0A2Z7CYT6_9LAMI</name>
<accession>A0A2Z7CYT6</accession>
<gene>
    <name evidence="3" type="ORF">F511_13562</name>
</gene>